<dbReference type="OrthoDB" id="9890027at2"/>
<dbReference type="RefSeq" id="WP_147134358.1">
    <property type="nucleotide sequence ID" value="NZ_BAABIJ010000001.1"/>
</dbReference>
<accession>A0A562VCB2</accession>
<evidence type="ECO:0000313" key="3">
    <source>
        <dbReference type="Proteomes" id="UP000321617"/>
    </source>
</evidence>
<organism evidence="2 3">
    <name type="scientific">Stackebrandtia albiflava</name>
    <dbReference type="NCBI Taxonomy" id="406432"/>
    <lineage>
        <taxon>Bacteria</taxon>
        <taxon>Bacillati</taxon>
        <taxon>Actinomycetota</taxon>
        <taxon>Actinomycetes</taxon>
        <taxon>Glycomycetales</taxon>
        <taxon>Glycomycetaceae</taxon>
        <taxon>Stackebrandtia</taxon>
    </lineage>
</organism>
<reference evidence="2 3" key="1">
    <citation type="journal article" date="2013" name="Stand. Genomic Sci.">
        <title>Genomic Encyclopedia of Type Strains, Phase I: The one thousand microbial genomes (KMG-I) project.</title>
        <authorList>
            <person name="Kyrpides N.C."/>
            <person name="Woyke T."/>
            <person name="Eisen J.A."/>
            <person name="Garrity G."/>
            <person name="Lilburn T.G."/>
            <person name="Beck B.J."/>
            <person name="Whitman W.B."/>
            <person name="Hugenholtz P."/>
            <person name="Klenk H.P."/>
        </authorList>
    </citation>
    <scope>NUCLEOTIDE SEQUENCE [LARGE SCALE GENOMIC DNA]</scope>
    <source>
        <strain evidence="2 3">DSM 45044</strain>
    </source>
</reference>
<feature type="region of interest" description="Disordered" evidence="1">
    <location>
        <begin position="101"/>
        <end position="122"/>
    </location>
</feature>
<dbReference type="InterPro" id="IPR045428">
    <property type="entry name" value="EACC1"/>
</dbReference>
<gene>
    <name evidence="2" type="ORF">LX16_1236</name>
</gene>
<dbReference type="Proteomes" id="UP000321617">
    <property type="component" value="Unassembled WGS sequence"/>
</dbReference>
<proteinExistence type="predicted"/>
<name>A0A562VCB2_9ACTN</name>
<protein>
    <submittedName>
        <fullName evidence="2">Uncharacterized protein</fullName>
    </submittedName>
</protein>
<dbReference type="AlphaFoldDB" id="A0A562VCB2"/>
<dbReference type="EMBL" id="VLLL01000005">
    <property type="protein sequence ID" value="TWJ15525.1"/>
    <property type="molecule type" value="Genomic_DNA"/>
</dbReference>
<sequence>MVDVTVEVSGGAAVAADVSAWIARIPSAAELGVRFTGESLTATVSSPPQLATLAMAVATFLRTRPVDARPTVTATAVNGESLELTTTPDPNRIRSAYIAMDRRPAPAPDPGPDVVDAEIVEP</sequence>
<dbReference type="Pfam" id="PF19953">
    <property type="entry name" value="EACC1"/>
    <property type="match status" value="1"/>
</dbReference>
<keyword evidence="3" id="KW-1185">Reference proteome</keyword>
<comment type="caution">
    <text evidence="2">The sequence shown here is derived from an EMBL/GenBank/DDBJ whole genome shotgun (WGS) entry which is preliminary data.</text>
</comment>
<evidence type="ECO:0000256" key="1">
    <source>
        <dbReference type="SAM" id="MobiDB-lite"/>
    </source>
</evidence>
<evidence type="ECO:0000313" key="2">
    <source>
        <dbReference type="EMBL" id="TWJ15525.1"/>
    </source>
</evidence>